<dbReference type="InterPro" id="IPR051534">
    <property type="entry name" value="CBASS_pafABC_assoc_protein"/>
</dbReference>
<dbReference type="InterPro" id="IPR013196">
    <property type="entry name" value="HTH_11"/>
</dbReference>
<sequence length="232" mass="25239">MKRSERLYALTDVLRRSGSRGTNAERLANEFEVSVRTIKRDLAALENAGLPIWSRPGPGGGYGLVPGASLPPVRLSPTEAMALLAAVAVSADAPYADLAAAAAGKIVDVLDPCTRKQAERLTERVWVNHPATSLRSTRSALEQAMTDQKVVRIQYVTKEGVESCRDVEPMLFASTGGRWYLIAWCRLRSAVRWFALSRVKKAVVTGEPCSGHDIEEVGVPPVNARSVSPHHR</sequence>
<feature type="domain" description="Helix-turn-helix type 11" evidence="1">
    <location>
        <begin position="7"/>
        <end position="62"/>
    </location>
</feature>
<organism evidence="3 4">
    <name type="scientific">Corynebacterium canis</name>
    <dbReference type="NCBI Taxonomy" id="679663"/>
    <lineage>
        <taxon>Bacteria</taxon>
        <taxon>Bacillati</taxon>
        <taxon>Actinomycetota</taxon>
        <taxon>Actinomycetes</taxon>
        <taxon>Mycobacteriales</taxon>
        <taxon>Corynebacteriaceae</taxon>
        <taxon>Corynebacterium</taxon>
    </lineage>
</organism>
<evidence type="ECO:0000259" key="2">
    <source>
        <dbReference type="Pfam" id="PF13280"/>
    </source>
</evidence>
<proteinExistence type="predicted"/>
<dbReference type="PROSITE" id="PS52050">
    <property type="entry name" value="WYL"/>
    <property type="match status" value="1"/>
</dbReference>
<dbReference type="PANTHER" id="PTHR34580">
    <property type="match status" value="1"/>
</dbReference>
<keyword evidence="4" id="KW-1185">Reference proteome</keyword>
<comment type="caution">
    <text evidence="3">The sequence shown here is derived from an EMBL/GenBank/DDBJ whole genome shotgun (WGS) entry which is preliminary data.</text>
</comment>
<dbReference type="Pfam" id="PF13280">
    <property type="entry name" value="WYL"/>
    <property type="match status" value="1"/>
</dbReference>
<dbReference type="AlphaFoldDB" id="A0A5C5UQC8"/>
<dbReference type="InterPro" id="IPR036388">
    <property type="entry name" value="WH-like_DNA-bd_sf"/>
</dbReference>
<gene>
    <name evidence="3" type="ORF">FRX94_02095</name>
</gene>
<dbReference type="EMBL" id="VOHM01000003">
    <property type="protein sequence ID" value="TWT28701.1"/>
    <property type="molecule type" value="Genomic_DNA"/>
</dbReference>
<protein>
    <submittedName>
        <fullName evidence="3">WYL domain-containing protein</fullName>
    </submittedName>
</protein>
<dbReference type="InterPro" id="IPR026881">
    <property type="entry name" value="WYL_dom"/>
</dbReference>
<dbReference type="SUPFAM" id="SSF46785">
    <property type="entry name" value="Winged helix' DNA-binding domain"/>
    <property type="match status" value="1"/>
</dbReference>
<evidence type="ECO:0000313" key="4">
    <source>
        <dbReference type="Proteomes" id="UP000320791"/>
    </source>
</evidence>
<dbReference type="PANTHER" id="PTHR34580:SF1">
    <property type="entry name" value="PROTEIN PAFC"/>
    <property type="match status" value="1"/>
</dbReference>
<reference evidence="3 4" key="1">
    <citation type="submission" date="2019-08" db="EMBL/GenBank/DDBJ databases">
        <authorList>
            <person name="Lei W."/>
        </authorList>
    </citation>
    <scope>NUCLEOTIDE SEQUENCE [LARGE SCALE GENOMIC DNA]</scope>
    <source>
        <strain evidence="3 4">CCUG 58627</strain>
    </source>
</reference>
<name>A0A5C5UQC8_9CORY</name>
<dbReference type="Proteomes" id="UP000320791">
    <property type="component" value="Unassembled WGS sequence"/>
</dbReference>
<dbReference type="Gene3D" id="1.10.10.10">
    <property type="entry name" value="Winged helix-like DNA-binding domain superfamily/Winged helix DNA-binding domain"/>
    <property type="match status" value="1"/>
</dbReference>
<feature type="domain" description="WYL" evidence="2">
    <location>
        <begin position="139"/>
        <end position="203"/>
    </location>
</feature>
<dbReference type="OrthoDB" id="3171994at2"/>
<accession>A0A5C5UQC8</accession>
<evidence type="ECO:0000259" key="1">
    <source>
        <dbReference type="Pfam" id="PF08279"/>
    </source>
</evidence>
<dbReference type="Pfam" id="PF08279">
    <property type="entry name" value="HTH_11"/>
    <property type="match status" value="1"/>
</dbReference>
<evidence type="ECO:0000313" key="3">
    <source>
        <dbReference type="EMBL" id="TWT28701.1"/>
    </source>
</evidence>
<dbReference type="InterPro" id="IPR036390">
    <property type="entry name" value="WH_DNA-bd_sf"/>
</dbReference>